<protein>
    <submittedName>
        <fullName evidence="2">Uncharacterized protein</fullName>
    </submittedName>
</protein>
<proteinExistence type="predicted"/>
<evidence type="ECO:0000256" key="1">
    <source>
        <dbReference type="SAM" id="MobiDB-lite"/>
    </source>
</evidence>
<organism evidence="2 3">
    <name type="scientific">Stylosanthes scabra</name>
    <dbReference type="NCBI Taxonomy" id="79078"/>
    <lineage>
        <taxon>Eukaryota</taxon>
        <taxon>Viridiplantae</taxon>
        <taxon>Streptophyta</taxon>
        <taxon>Embryophyta</taxon>
        <taxon>Tracheophyta</taxon>
        <taxon>Spermatophyta</taxon>
        <taxon>Magnoliopsida</taxon>
        <taxon>eudicotyledons</taxon>
        <taxon>Gunneridae</taxon>
        <taxon>Pentapetalae</taxon>
        <taxon>rosids</taxon>
        <taxon>fabids</taxon>
        <taxon>Fabales</taxon>
        <taxon>Fabaceae</taxon>
        <taxon>Papilionoideae</taxon>
        <taxon>50 kb inversion clade</taxon>
        <taxon>dalbergioids sensu lato</taxon>
        <taxon>Dalbergieae</taxon>
        <taxon>Pterocarpus clade</taxon>
        <taxon>Stylosanthes</taxon>
    </lineage>
</organism>
<comment type="caution">
    <text evidence="2">The sequence shown here is derived from an EMBL/GenBank/DDBJ whole genome shotgun (WGS) entry which is preliminary data.</text>
</comment>
<dbReference type="Proteomes" id="UP001341840">
    <property type="component" value="Unassembled WGS sequence"/>
</dbReference>
<feature type="region of interest" description="Disordered" evidence="1">
    <location>
        <begin position="1"/>
        <end position="21"/>
    </location>
</feature>
<evidence type="ECO:0000313" key="3">
    <source>
        <dbReference type="Proteomes" id="UP001341840"/>
    </source>
</evidence>
<accession>A0ABU6TU37</accession>
<gene>
    <name evidence="2" type="ORF">PIB30_090906</name>
</gene>
<evidence type="ECO:0000313" key="2">
    <source>
        <dbReference type="EMBL" id="MED6152331.1"/>
    </source>
</evidence>
<reference evidence="2 3" key="1">
    <citation type="journal article" date="2023" name="Plants (Basel)">
        <title>Bridging the Gap: Combining Genomics and Transcriptomics Approaches to Understand Stylosanthes scabra, an Orphan Legume from the Brazilian Caatinga.</title>
        <authorList>
            <person name="Ferreira-Neto J.R.C."/>
            <person name="da Silva M.D."/>
            <person name="Binneck E."/>
            <person name="de Melo N.F."/>
            <person name="da Silva R.H."/>
            <person name="de Melo A.L.T.M."/>
            <person name="Pandolfi V."/>
            <person name="Bustamante F.O."/>
            <person name="Brasileiro-Vidal A.C."/>
            <person name="Benko-Iseppon A.M."/>
        </authorList>
    </citation>
    <scope>NUCLEOTIDE SEQUENCE [LARGE SCALE GENOMIC DNA]</scope>
    <source>
        <tissue evidence="2">Leaves</tissue>
    </source>
</reference>
<feature type="compositionally biased region" description="Basic and acidic residues" evidence="1">
    <location>
        <begin position="1"/>
        <end position="16"/>
    </location>
</feature>
<name>A0ABU6TU37_9FABA</name>
<keyword evidence="3" id="KW-1185">Reference proteome</keyword>
<feature type="non-terminal residue" evidence="2">
    <location>
        <position position="1"/>
    </location>
</feature>
<dbReference type="EMBL" id="JASCZI010092404">
    <property type="protein sequence ID" value="MED6152331.1"/>
    <property type="molecule type" value="Genomic_DNA"/>
</dbReference>
<sequence length="81" mass="9453">EKEQKEAWKERKEENRATGQKQSYSVNYRVLTPRRHYPWLDMAELQGLFGLIQHPTATRDARCLGVDEAARKMTLHQGLNA</sequence>